<dbReference type="PANTHER" id="PTHR47618">
    <property type="entry name" value="BIFUNCTIONAL OLIGORIBONUCLEASE AND PAP PHOSPHATASE NRNA"/>
    <property type="match status" value="1"/>
</dbReference>
<feature type="domain" description="DDH" evidence="1">
    <location>
        <begin position="13"/>
        <end position="159"/>
    </location>
</feature>
<feature type="domain" description="DHHA1" evidence="2">
    <location>
        <begin position="234"/>
        <end position="314"/>
    </location>
</feature>
<organism evidence="3 4">
    <name type="scientific">candidate division TA06 bacterium 34_109</name>
    <dbReference type="NCBI Taxonomy" id="1635277"/>
    <lineage>
        <taxon>Bacteria</taxon>
        <taxon>Bacteria division TA06</taxon>
    </lineage>
</organism>
<gene>
    <name evidence="3" type="ORF">XE03_0028</name>
</gene>
<dbReference type="AlphaFoldDB" id="A0A101I2Y2"/>
<comment type="caution">
    <text evidence="3">The sequence shown here is derived from an EMBL/GenBank/DDBJ whole genome shotgun (WGS) entry which is preliminary data.</text>
</comment>
<dbReference type="GO" id="GO:0003676">
    <property type="term" value="F:nucleic acid binding"/>
    <property type="evidence" value="ECO:0007669"/>
    <property type="project" value="InterPro"/>
</dbReference>
<dbReference type="PANTHER" id="PTHR47618:SF1">
    <property type="entry name" value="BIFUNCTIONAL OLIGORIBONUCLEASE AND PAP PHOSPHATASE NRNA"/>
    <property type="match status" value="1"/>
</dbReference>
<dbReference type="InterPro" id="IPR038763">
    <property type="entry name" value="DHH_sf"/>
</dbReference>
<dbReference type="Proteomes" id="UP000053467">
    <property type="component" value="Unassembled WGS sequence"/>
</dbReference>
<evidence type="ECO:0000313" key="4">
    <source>
        <dbReference type="Proteomes" id="UP000053467"/>
    </source>
</evidence>
<accession>A0A101I2Y2</accession>
<dbReference type="Pfam" id="PF01368">
    <property type="entry name" value="DHH"/>
    <property type="match status" value="1"/>
</dbReference>
<reference evidence="4" key="1">
    <citation type="journal article" date="2015" name="MBio">
        <title>Genome-Resolved Metagenomic Analysis Reveals Roles for Candidate Phyla and Other Microbial Community Members in Biogeochemical Transformations in Oil Reservoirs.</title>
        <authorList>
            <person name="Hu P."/>
            <person name="Tom L."/>
            <person name="Singh A."/>
            <person name="Thomas B.C."/>
            <person name="Baker B.J."/>
            <person name="Piceno Y.M."/>
            <person name="Andersen G.L."/>
            <person name="Banfield J.F."/>
        </authorList>
    </citation>
    <scope>NUCLEOTIDE SEQUENCE [LARGE SCALE GENOMIC DNA]</scope>
</reference>
<sequence length="318" mass="36529">MKKIVEKIKRANKILIVSHKRPDGDSIGSQLGLILALKNIKKSIYCLNEDEVPETFLFLKGCEFIKKEFPLNKKFDLIVSLDMSDLSRTGERIEKFLKELLEKKVFLINIDHHDSNTNFGNENYVDTHSSSTSEMVFKILKKMNTKFDKDIVNSLYTGMVSDTGNFLFENTDSETFKLASKMIELGAERQKISNEVFMSRPFQKVKLISRVIDRAKFIDDKVYSYIKISDFKELKAKKEYTDGIVNELLKIKGVGFAVLLIEEENVIRISFRSKIEKYNANSFAKKFKGGGHYYAAGGRSEDTINNTIKHLEKELNSL</sequence>
<evidence type="ECO:0000313" key="3">
    <source>
        <dbReference type="EMBL" id="KUK88022.1"/>
    </source>
</evidence>
<protein>
    <submittedName>
        <fullName evidence="3">Exopolyphosphatase-related protein</fullName>
    </submittedName>
</protein>
<dbReference type="SUPFAM" id="SSF64182">
    <property type="entry name" value="DHH phosphoesterases"/>
    <property type="match status" value="1"/>
</dbReference>
<dbReference type="InterPro" id="IPR003156">
    <property type="entry name" value="DHHA1_dom"/>
</dbReference>
<dbReference type="InterPro" id="IPR051319">
    <property type="entry name" value="Oligoribo/pAp-PDE_c-di-AMP_PDE"/>
</dbReference>
<evidence type="ECO:0000259" key="1">
    <source>
        <dbReference type="Pfam" id="PF01368"/>
    </source>
</evidence>
<dbReference type="Pfam" id="PF02272">
    <property type="entry name" value="DHHA1"/>
    <property type="match status" value="1"/>
</dbReference>
<dbReference type="InterPro" id="IPR001667">
    <property type="entry name" value="DDH_dom"/>
</dbReference>
<proteinExistence type="predicted"/>
<dbReference type="EMBL" id="LGGX01000001">
    <property type="protein sequence ID" value="KUK88022.1"/>
    <property type="molecule type" value="Genomic_DNA"/>
</dbReference>
<dbReference type="Gene3D" id="3.10.310.30">
    <property type="match status" value="1"/>
</dbReference>
<evidence type="ECO:0000259" key="2">
    <source>
        <dbReference type="Pfam" id="PF02272"/>
    </source>
</evidence>
<dbReference type="Gene3D" id="3.90.1640.10">
    <property type="entry name" value="inorganic pyrophosphatase (n-terminal core)"/>
    <property type="match status" value="1"/>
</dbReference>
<name>A0A101I2Y2_UNCT6</name>